<dbReference type="EMBL" id="KV429032">
    <property type="protein sequence ID" value="KZT75071.1"/>
    <property type="molecule type" value="Genomic_DNA"/>
</dbReference>
<name>A0A165UL01_9APHY</name>
<reference evidence="1 2" key="1">
    <citation type="journal article" date="2016" name="Mol. Biol. Evol.">
        <title>Comparative Genomics of Early-Diverging Mushroom-Forming Fungi Provides Insights into the Origins of Lignocellulose Decay Capabilities.</title>
        <authorList>
            <person name="Nagy L.G."/>
            <person name="Riley R."/>
            <person name="Tritt A."/>
            <person name="Adam C."/>
            <person name="Daum C."/>
            <person name="Floudas D."/>
            <person name="Sun H."/>
            <person name="Yadav J.S."/>
            <person name="Pangilinan J."/>
            <person name="Larsson K.H."/>
            <person name="Matsuura K."/>
            <person name="Barry K."/>
            <person name="Labutti K."/>
            <person name="Kuo R."/>
            <person name="Ohm R.A."/>
            <person name="Bhattacharya S.S."/>
            <person name="Shirouzu T."/>
            <person name="Yoshinaga Y."/>
            <person name="Martin F.M."/>
            <person name="Grigoriev I.V."/>
            <person name="Hibbett D.S."/>
        </authorList>
    </citation>
    <scope>NUCLEOTIDE SEQUENCE [LARGE SCALE GENOMIC DNA]</scope>
    <source>
        <strain evidence="1 2">L-15889</strain>
    </source>
</reference>
<organism evidence="1 2">
    <name type="scientific">Daedalea quercina L-15889</name>
    <dbReference type="NCBI Taxonomy" id="1314783"/>
    <lineage>
        <taxon>Eukaryota</taxon>
        <taxon>Fungi</taxon>
        <taxon>Dikarya</taxon>
        <taxon>Basidiomycota</taxon>
        <taxon>Agaricomycotina</taxon>
        <taxon>Agaricomycetes</taxon>
        <taxon>Polyporales</taxon>
        <taxon>Fomitopsis</taxon>
    </lineage>
</organism>
<evidence type="ECO:0000313" key="2">
    <source>
        <dbReference type="Proteomes" id="UP000076727"/>
    </source>
</evidence>
<evidence type="ECO:0000313" key="1">
    <source>
        <dbReference type="EMBL" id="KZT75071.1"/>
    </source>
</evidence>
<sequence length="54" mass="6170">MLSFAVPPARTLCGDLLVYDPLDRATVHSALRNHWFTQELPELEAAYRERIKTG</sequence>
<proteinExistence type="predicted"/>
<gene>
    <name evidence="1" type="ORF">DAEQUDRAFT_720286</name>
</gene>
<keyword evidence="2" id="KW-1185">Reference proteome</keyword>
<accession>A0A165UL01</accession>
<dbReference type="Proteomes" id="UP000076727">
    <property type="component" value="Unassembled WGS sequence"/>
</dbReference>
<dbReference type="AlphaFoldDB" id="A0A165UL01"/>
<protein>
    <submittedName>
        <fullName evidence="1">Uncharacterized protein</fullName>
    </submittedName>
</protein>